<dbReference type="GO" id="GO:0030246">
    <property type="term" value="F:carbohydrate binding"/>
    <property type="evidence" value="ECO:0007669"/>
    <property type="project" value="UniProtKB-KW"/>
</dbReference>
<organism evidence="5 6">
    <name type="scientific">Microthlaspi erraticum</name>
    <dbReference type="NCBI Taxonomy" id="1685480"/>
    <lineage>
        <taxon>Eukaryota</taxon>
        <taxon>Viridiplantae</taxon>
        <taxon>Streptophyta</taxon>
        <taxon>Embryophyta</taxon>
        <taxon>Tracheophyta</taxon>
        <taxon>Spermatophyta</taxon>
        <taxon>Magnoliopsida</taxon>
        <taxon>eudicotyledons</taxon>
        <taxon>Gunneridae</taxon>
        <taxon>Pentapetalae</taxon>
        <taxon>rosids</taxon>
        <taxon>malvids</taxon>
        <taxon>Brassicales</taxon>
        <taxon>Brassicaceae</taxon>
        <taxon>Coluteocarpeae</taxon>
        <taxon>Microthlaspi</taxon>
    </lineage>
</organism>
<dbReference type="InterPro" id="IPR001220">
    <property type="entry name" value="Legume_lectin_dom"/>
</dbReference>
<evidence type="ECO:0000256" key="3">
    <source>
        <dbReference type="SAM" id="SignalP"/>
    </source>
</evidence>
<accession>A0A6D2JXW0</accession>
<dbReference type="Proteomes" id="UP000467841">
    <property type="component" value="Unassembled WGS sequence"/>
</dbReference>
<dbReference type="OrthoDB" id="2019747at2759"/>
<keyword evidence="6" id="KW-1185">Reference proteome</keyword>
<dbReference type="SUPFAM" id="SSF49899">
    <property type="entry name" value="Concanavalin A-like lectins/glucanases"/>
    <property type="match status" value="1"/>
</dbReference>
<comment type="caution">
    <text evidence="5">The sequence shown here is derived from an EMBL/GenBank/DDBJ whole genome shotgun (WGS) entry which is preliminary data.</text>
</comment>
<dbReference type="Gene3D" id="2.60.120.200">
    <property type="match status" value="1"/>
</dbReference>
<dbReference type="InterPro" id="IPR050258">
    <property type="entry name" value="Leguminous_Lectin"/>
</dbReference>
<feature type="signal peptide" evidence="3">
    <location>
        <begin position="1"/>
        <end position="20"/>
    </location>
</feature>
<feature type="chain" id="PRO_5025617626" description="Legume lectin domain-containing protein" evidence="3">
    <location>
        <begin position="21"/>
        <end position="174"/>
    </location>
</feature>
<evidence type="ECO:0000256" key="2">
    <source>
        <dbReference type="ARBA" id="ARBA00022734"/>
    </source>
</evidence>
<dbReference type="EMBL" id="CACVBM020001296">
    <property type="protein sequence ID" value="CAA7044171.1"/>
    <property type="molecule type" value="Genomic_DNA"/>
</dbReference>
<reference evidence="5" key="1">
    <citation type="submission" date="2020-01" db="EMBL/GenBank/DDBJ databases">
        <authorList>
            <person name="Mishra B."/>
        </authorList>
    </citation>
    <scope>NUCLEOTIDE SEQUENCE [LARGE SCALE GENOMIC DNA]</scope>
</reference>
<dbReference type="PANTHER" id="PTHR32401">
    <property type="entry name" value="CONCANAVALIN A-LIKE LECTIN FAMILY PROTEIN"/>
    <property type="match status" value="1"/>
</dbReference>
<comment type="similarity">
    <text evidence="1">Belongs to the leguminous lectin family.</text>
</comment>
<dbReference type="AlphaFoldDB" id="A0A6D2JXW0"/>
<sequence length="174" mass="18940">MYPSRKLLVLFFASISLSMAKPTFVSLPIMSISHSNPLRFEISRSSAIPISEMASSDSRESSAFPRHGHLQHTDPDSNTTASFFTHFSFSVQNVNPDSSGDGLSFFLSHDNDTLGSPGSYLGLVNSSQPMKNRFVAIEFNTKLDPHFNDPSGNHVGDSLNSIATSDPSVCLKLI</sequence>
<dbReference type="PANTHER" id="PTHR32401:SF48">
    <property type="entry name" value="LEGUME LECTIN DOMAIN-CONTAINING PROTEIN"/>
    <property type="match status" value="1"/>
</dbReference>
<dbReference type="Pfam" id="PF00139">
    <property type="entry name" value="Lectin_legB"/>
    <property type="match status" value="1"/>
</dbReference>
<evidence type="ECO:0000256" key="1">
    <source>
        <dbReference type="ARBA" id="ARBA00007606"/>
    </source>
</evidence>
<gene>
    <name evidence="5" type="ORF">MERR_LOCUS31406</name>
</gene>
<proteinExistence type="inferred from homology"/>
<keyword evidence="3" id="KW-0732">Signal</keyword>
<name>A0A6D2JXW0_9BRAS</name>
<evidence type="ECO:0000259" key="4">
    <source>
        <dbReference type="Pfam" id="PF00139"/>
    </source>
</evidence>
<feature type="domain" description="Legume lectin" evidence="4">
    <location>
        <begin position="61"/>
        <end position="165"/>
    </location>
</feature>
<dbReference type="InterPro" id="IPR013320">
    <property type="entry name" value="ConA-like_dom_sf"/>
</dbReference>
<evidence type="ECO:0000313" key="5">
    <source>
        <dbReference type="EMBL" id="CAA7044171.1"/>
    </source>
</evidence>
<keyword evidence="2" id="KW-0430">Lectin</keyword>
<evidence type="ECO:0000313" key="6">
    <source>
        <dbReference type="Proteomes" id="UP000467841"/>
    </source>
</evidence>
<protein>
    <recommendedName>
        <fullName evidence="4">Legume lectin domain-containing protein</fullName>
    </recommendedName>
</protein>